<dbReference type="EMBL" id="GBXM01095783">
    <property type="protein sequence ID" value="JAH12794.1"/>
    <property type="molecule type" value="Transcribed_RNA"/>
</dbReference>
<reference evidence="1" key="1">
    <citation type="submission" date="2014-11" db="EMBL/GenBank/DDBJ databases">
        <authorList>
            <person name="Amaro Gonzalez C."/>
        </authorList>
    </citation>
    <scope>NUCLEOTIDE SEQUENCE</scope>
</reference>
<proteinExistence type="predicted"/>
<organism evidence="1">
    <name type="scientific">Anguilla anguilla</name>
    <name type="common">European freshwater eel</name>
    <name type="synonym">Muraena anguilla</name>
    <dbReference type="NCBI Taxonomy" id="7936"/>
    <lineage>
        <taxon>Eukaryota</taxon>
        <taxon>Metazoa</taxon>
        <taxon>Chordata</taxon>
        <taxon>Craniata</taxon>
        <taxon>Vertebrata</taxon>
        <taxon>Euteleostomi</taxon>
        <taxon>Actinopterygii</taxon>
        <taxon>Neopterygii</taxon>
        <taxon>Teleostei</taxon>
        <taxon>Anguilliformes</taxon>
        <taxon>Anguillidae</taxon>
        <taxon>Anguilla</taxon>
    </lineage>
</organism>
<name>A0A0E9Q7T6_ANGAN</name>
<protein>
    <submittedName>
        <fullName evidence="1">Uncharacterized protein</fullName>
    </submittedName>
</protein>
<accession>A0A0E9Q7T6</accession>
<sequence>MSGEMNTKLTNPHYHIQQVQKLCLISYGLIIG</sequence>
<reference evidence="1" key="2">
    <citation type="journal article" date="2015" name="Fish Shellfish Immunol.">
        <title>Early steps in the European eel (Anguilla anguilla)-Vibrio vulnificus interaction in the gills: Role of the RtxA13 toxin.</title>
        <authorList>
            <person name="Callol A."/>
            <person name="Pajuelo D."/>
            <person name="Ebbesson L."/>
            <person name="Teles M."/>
            <person name="MacKenzie S."/>
            <person name="Amaro C."/>
        </authorList>
    </citation>
    <scope>NUCLEOTIDE SEQUENCE</scope>
</reference>
<dbReference type="AlphaFoldDB" id="A0A0E9Q7T6"/>
<evidence type="ECO:0000313" key="1">
    <source>
        <dbReference type="EMBL" id="JAH12794.1"/>
    </source>
</evidence>